<name>A0A069RET1_PEPLI</name>
<dbReference type="Pfam" id="PF22435">
    <property type="entry name" value="MRM3-like_sub_bind"/>
    <property type="match status" value="1"/>
</dbReference>
<evidence type="ECO:0000256" key="3">
    <source>
        <dbReference type="ARBA" id="ARBA00022679"/>
    </source>
</evidence>
<dbReference type="AlphaFoldDB" id="A0A069RET1"/>
<dbReference type="RefSeq" id="WP_052636048.1">
    <property type="nucleotide sequence ID" value="NZ_JJMM01000010.1"/>
</dbReference>
<accession>A0A069RET1</accession>
<reference evidence="5 6" key="1">
    <citation type="submission" date="2014-03" db="EMBL/GenBank/DDBJ databases">
        <title>Genome sequence of Clostridium litorale W6, DSM 5388.</title>
        <authorList>
            <person name="Poehlein A."/>
            <person name="Jagirdar A."/>
            <person name="Khonsari B."/>
            <person name="Chibani C.M."/>
            <person name="Gutierrez Gutierrez D.A."/>
            <person name="Davydova E."/>
            <person name="Alghaithi H.S."/>
            <person name="Nair K.P."/>
            <person name="Dhamotharan K."/>
            <person name="Chandran L."/>
            <person name="G W."/>
            <person name="Daniel R."/>
        </authorList>
    </citation>
    <scope>NUCLEOTIDE SEQUENCE [LARGE SCALE GENOMIC DNA]</scope>
    <source>
        <strain evidence="5 6">W6</strain>
    </source>
</reference>
<dbReference type="Pfam" id="PF00588">
    <property type="entry name" value="SpoU_methylase"/>
    <property type="match status" value="1"/>
</dbReference>
<dbReference type="InterPro" id="IPR029026">
    <property type="entry name" value="tRNA_m1G_MTases_N"/>
</dbReference>
<dbReference type="Proteomes" id="UP000027946">
    <property type="component" value="Unassembled WGS sequence"/>
</dbReference>
<evidence type="ECO:0000313" key="5">
    <source>
        <dbReference type="EMBL" id="KDR95531.1"/>
    </source>
</evidence>
<keyword evidence="2 5" id="KW-0489">Methyltransferase</keyword>
<sequence length="270" mass="30180">MYMDIKSRDNEKFKYLKSLLKKKNRMREEKYMVEGYRIIKQAIETGEKLHMAVFSESFEKNEFCESVLSELENQGTKVYRLDQKLFDEISDTQNSQGIIAVAHMKSLDLKEQVGKGTRFVLVLDRIQDPGNMGTIIRTADAAGVEAVVLLKGCVDVYNPKVLRSTMGSVFTMPILSADDSESALDILKEEGFAVASSILETDSYYDEISYPQKIALVIGNEANGIDQSIIERSDIKVKIPIYGNAESLNAGIAAGILMYKIAGVLYCIKK</sequence>
<dbReference type="Gene3D" id="3.30.1330.30">
    <property type="match status" value="1"/>
</dbReference>
<dbReference type="OrthoDB" id="9785673at2"/>
<dbReference type="Gene3D" id="3.40.1280.10">
    <property type="match status" value="1"/>
</dbReference>
<proteinExistence type="inferred from homology"/>
<evidence type="ECO:0000313" key="6">
    <source>
        <dbReference type="Proteomes" id="UP000027946"/>
    </source>
</evidence>
<dbReference type="InterPro" id="IPR053888">
    <property type="entry name" value="MRM3-like_sub_bind"/>
</dbReference>
<gene>
    <name evidence="5" type="ORF">CLIT_10c02580</name>
</gene>
<dbReference type="GO" id="GO:0032259">
    <property type="term" value="P:methylation"/>
    <property type="evidence" value="ECO:0007669"/>
    <property type="project" value="UniProtKB-KW"/>
</dbReference>
<evidence type="ECO:0000256" key="1">
    <source>
        <dbReference type="ARBA" id="ARBA00007228"/>
    </source>
</evidence>
<dbReference type="SUPFAM" id="SSF75217">
    <property type="entry name" value="alpha/beta knot"/>
    <property type="match status" value="1"/>
</dbReference>
<dbReference type="EMBL" id="JJMM01000010">
    <property type="protein sequence ID" value="KDR95531.1"/>
    <property type="molecule type" value="Genomic_DNA"/>
</dbReference>
<dbReference type="InterPro" id="IPR029064">
    <property type="entry name" value="Ribosomal_eL30-like_sf"/>
</dbReference>
<dbReference type="PANTHER" id="PTHR43191:SF2">
    <property type="entry name" value="RRNA METHYLTRANSFERASE 3, MITOCHONDRIAL"/>
    <property type="match status" value="1"/>
</dbReference>
<dbReference type="CDD" id="cd18095">
    <property type="entry name" value="SpoU-like_rRNA-MTase"/>
    <property type="match status" value="1"/>
</dbReference>
<dbReference type="InterPro" id="IPR001537">
    <property type="entry name" value="SpoU_MeTrfase"/>
</dbReference>
<dbReference type="SUPFAM" id="SSF55315">
    <property type="entry name" value="L30e-like"/>
    <property type="match status" value="1"/>
</dbReference>
<dbReference type="PANTHER" id="PTHR43191">
    <property type="entry name" value="RRNA METHYLTRANSFERASE 3"/>
    <property type="match status" value="1"/>
</dbReference>
<dbReference type="STRING" id="1121324.CLIT_10c02580"/>
<comment type="caution">
    <text evidence="5">The sequence shown here is derived from an EMBL/GenBank/DDBJ whole genome shotgun (WGS) entry which is preliminary data.</text>
</comment>
<evidence type="ECO:0000259" key="4">
    <source>
        <dbReference type="SMART" id="SM00967"/>
    </source>
</evidence>
<dbReference type="GO" id="GO:0003723">
    <property type="term" value="F:RNA binding"/>
    <property type="evidence" value="ECO:0007669"/>
    <property type="project" value="InterPro"/>
</dbReference>
<comment type="similarity">
    <text evidence="1">Belongs to the class IV-like SAM-binding methyltransferase superfamily. RNA methyltransferase TrmH family.</text>
</comment>
<keyword evidence="3 5" id="KW-0808">Transferase</keyword>
<dbReference type="InterPro" id="IPR029028">
    <property type="entry name" value="Alpha/beta_knot_MTases"/>
</dbReference>
<dbReference type="InterPro" id="IPR051259">
    <property type="entry name" value="rRNA_Methyltransferase"/>
</dbReference>
<feature type="domain" description="RNA 2-O ribose methyltransferase substrate binding" evidence="4">
    <location>
        <begin position="32"/>
        <end position="108"/>
    </location>
</feature>
<keyword evidence="6" id="KW-1185">Reference proteome</keyword>
<dbReference type="GO" id="GO:0005737">
    <property type="term" value="C:cytoplasm"/>
    <property type="evidence" value="ECO:0007669"/>
    <property type="project" value="UniProtKB-ARBA"/>
</dbReference>
<protein>
    <submittedName>
        <fullName evidence="5">Putative RNA methyltransferase, TrmH family, group 3</fullName>
    </submittedName>
</protein>
<dbReference type="GO" id="GO:0008173">
    <property type="term" value="F:RNA methyltransferase activity"/>
    <property type="evidence" value="ECO:0007669"/>
    <property type="project" value="InterPro"/>
</dbReference>
<dbReference type="GO" id="GO:0006396">
    <property type="term" value="P:RNA processing"/>
    <property type="evidence" value="ECO:0007669"/>
    <property type="project" value="InterPro"/>
</dbReference>
<dbReference type="InterPro" id="IPR013123">
    <property type="entry name" value="SpoU_subst-bd"/>
</dbReference>
<dbReference type="SMART" id="SM00967">
    <property type="entry name" value="SpoU_sub_bind"/>
    <property type="match status" value="1"/>
</dbReference>
<evidence type="ECO:0000256" key="2">
    <source>
        <dbReference type="ARBA" id="ARBA00022603"/>
    </source>
</evidence>
<organism evidence="5 6">
    <name type="scientific">Peptoclostridium litorale DSM 5388</name>
    <dbReference type="NCBI Taxonomy" id="1121324"/>
    <lineage>
        <taxon>Bacteria</taxon>
        <taxon>Bacillati</taxon>
        <taxon>Bacillota</taxon>
        <taxon>Clostridia</taxon>
        <taxon>Peptostreptococcales</taxon>
        <taxon>Peptoclostridiaceae</taxon>
        <taxon>Peptoclostridium</taxon>
    </lineage>
</organism>
<dbReference type="eggNOG" id="COG0566">
    <property type="taxonomic scope" value="Bacteria"/>
</dbReference>